<comment type="caution">
    <text evidence="2">The sequence shown here is derived from an EMBL/GenBank/DDBJ whole genome shotgun (WGS) entry which is preliminary data.</text>
</comment>
<evidence type="ECO:0000313" key="2">
    <source>
        <dbReference type="EMBL" id="OLF07933.1"/>
    </source>
</evidence>
<evidence type="ECO:0000256" key="1">
    <source>
        <dbReference type="SAM" id="MobiDB-lite"/>
    </source>
</evidence>
<feature type="compositionally biased region" description="Gly residues" evidence="1">
    <location>
        <begin position="343"/>
        <end position="406"/>
    </location>
</feature>
<reference evidence="2 3" key="1">
    <citation type="submission" date="2016-12" db="EMBL/GenBank/DDBJ databases">
        <title>The draft genome sequence of Actinophytocola sp. 11-183.</title>
        <authorList>
            <person name="Wang W."/>
            <person name="Yuan L."/>
        </authorList>
    </citation>
    <scope>NUCLEOTIDE SEQUENCE [LARGE SCALE GENOMIC DNA]</scope>
    <source>
        <strain evidence="2 3">11-183</strain>
    </source>
</reference>
<dbReference type="OrthoDB" id="3553863at2"/>
<proteinExistence type="predicted"/>
<feature type="compositionally biased region" description="Gly residues" evidence="1">
    <location>
        <begin position="296"/>
        <end position="311"/>
    </location>
</feature>
<dbReference type="EMBL" id="MSIE01000100">
    <property type="protein sequence ID" value="OLF07933.1"/>
    <property type="molecule type" value="Genomic_DNA"/>
</dbReference>
<sequence>MAGGDEQYSTREYAGDRAADTVRVMQRMPDEDRSTRSQVQHSIADSQASELAPGVRMGDDRAIGDTPNWNAFSSQQLYDFATGDNVPTSADTLGRSFNDGGNRLVEAANGLFEAVTAIEGAWTGVAADSAKGALSPLAQAAGQAGQTAQMMGVQMARQSAAASEVRKLPPPQEFDQQKSLQAMITGGPAALQADMRAQKEAADAVKREQITYLDAYTQTLASVDAQTPSFVPPPTGSINPGAGGSARISGSDVAVPQSGGQFSTAAYSGGSGGSHTAAVPTGGSSGGGNLTPTGFDTGGFGPGGSGSGNVGTSGSVSDIPTSTSTSGFAPSSASVGPQPPVGLGTGGPGGGTPGGPAAGPGGFGGPLGAFGAGAGSGGFGQGGPASGSGSGSSAGAGPRGGLGAPGAGTAPTGAMVGRGGVGGAAPVGAGGRRAEDEDDDERDRPYFLIEGDPDSAFGSDQMTAPAVIGEAADDGDD</sequence>
<accession>A0A1Q8C0N1</accession>
<dbReference type="RefSeq" id="WP_075130102.1">
    <property type="nucleotide sequence ID" value="NZ_MSIE01000100.1"/>
</dbReference>
<keyword evidence="3" id="KW-1185">Reference proteome</keyword>
<organism evidence="2 3">
    <name type="scientific">Actinophytocola xanthii</name>
    <dbReference type="NCBI Taxonomy" id="1912961"/>
    <lineage>
        <taxon>Bacteria</taxon>
        <taxon>Bacillati</taxon>
        <taxon>Actinomycetota</taxon>
        <taxon>Actinomycetes</taxon>
        <taxon>Pseudonocardiales</taxon>
        <taxon>Pseudonocardiaceae</taxon>
    </lineage>
</organism>
<name>A0A1Q8C0N1_9PSEU</name>
<dbReference type="Gene3D" id="1.20.1260.20">
    <property type="entry name" value="PPE superfamily"/>
    <property type="match status" value="1"/>
</dbReference>
<dbReference type="Proteomes" id="UP000185596">
    <property type="component" value="Unassembled WGS sequence"/>
</dbReference>
<feature type="region of interest" description="Disordered" evidence="1">
    <location>
        <begin position="1"/>
        <end position="59"/>
    </location>
</feature>
<gene>
    <name evidence="2" type="ORF">BU204_34995</name>
</gene>
<protein>
    <recommendedName>
        <fullName evidence="4">PPE family domain-containing protein</fullName>
    </recommendedName>
</protein>
<feature type="compositionally biased region" description="Polar residues" evidence="1">
    <location>
        <begin position="319"/>
        <end position="335"/>
    </location>
</feature>
<dbReference type="STRING" id="1912961.BU204_34995"/>
<feature type="region of interest" description="Disordered" evidence="1">
    <location>
        <begin position="229"/>
        <end position="477"/>
    </location>
</feature>
<evidence type="ECO:0008006" key="4">
    <source>
        <dbReference type="Google" id="ProtNLM"/>
    </source>
</evidence>
<feature type="compositionally biased region" description="Polar residues" evidence="1">
    <location>
        <begin position="36"/>
        <end position="49"/>
    </location>
</feature>
<feature type="compositionally biased region" description="Gly residues" evidence="1">
    <location>
        <begin position="416"/>
        <end position="431"/>
    </location>
</feature>
<dbReference type="InterPro" id="IPR038332">
    <property type="entry name" value="PPE_sf"/>
</dbReference>
<feature type="compositionally biased region" description="Low complexity" evidence="1">
    <location>
        <begin position="263"/>
        <end position="278"/>
    </location>
</feature>
<evidence type="ECO:0000313" key="3">
    <source>
        <dbReference type="Proteomes" id="UP000185596"/>
    </source>
</evidence>
<dbReference type="AlphaFoldDB" id="A0A1Q8C0N1"/>